<dbReference type="PANTHER" id="PTHR42899">
    <property type="entry name" value="SPERMATOGENESIS-ASSOCIATED PROTEIN 20"/>
    <property type="match status" value="1"/>
</dbReference>
<feature type="domain" description="Spermatogenesis-associated protein 20-like TRX" evidence="1">
    <location>
        <begin position="11"/>
        <end position="170"/>
    </location>
</feature>
<dbReference type="PANTHER" id="PTHR42899:SF1">
    <property type="entry name" value="SPERMATOGENESIS-ASSOCIATED PROTEIN 20"/>
    <property type="match status" value="1"/>
</dbReference>
<dbReference type="InterPro" id="IPR008928">
    <property type="entry name" value="6-hairpin_glycosidase_sf"/>
</dbReference>
<dbReference type="SUPFAM" id="SSF52833">
    <property type="entry name" value="Thioredoxin-like"/>
    <property type="match status" value="1"/>
</dbReference>
<sequence>MNFTRLALKMNRLHLEKSPYLLQHATNPIHWYSWGQEAFQEARLKNLPIFLSVGYSTCHWCHVMEKESFENVEIADFLNENFVSIKVDREERPDVDKLYMEFIVATTGHGGWPMNVFLAPENLAPITGGTYFPPDDSRGMLGFPSILKMISEEWRKDAEGLKNQGKILLELMGKSEVQSAQLPEADRVFEAIYSHKTASFDATFGGFGRAPKFPKCSDLDFLVHYASSQKSESPEKSQNTLKMLKKTLESMIFGGIHDHIGKGFHRYSVDREWHIPHFEKMLYDQAQLLGTFSDFYRLESSPEIRQIIQDIYEYLIENLQHPEGGFYSAEDADSFPFENSPPKKIEGAFATWTKDEITQVLMDEREREIFCEYFDVEDEGNLPKHAEEEMGKLKNCLRRVKTDEEVAGSFGISVEDLQKSIGESKKKLLTARKLRPAPHLDSKIVCSWQGLSISGLVKAYQAIGSEEMLRDAEKCWDFVEKYLIVDGETGELRRAVYLEEDGGEEKRIEMGNSPMAFSDDYAFLIQGLLDLYTVTGKDKYLKAAENLQTKMDLKFWNSSGGYFISAENEELKIRICENQDGAEPCATSIATLNLLRFYEILEVEKYREAAEKCLKWAGERLEKVPIALPKLALAHQRWQNGAQVFVLVGEPDSELLELARTFLNQKFIANSSVVHICEADTLSASGISHSAMLLGPKPAVYICSGFVCGKPIRNLDELRQKFERDY</sequence>
<dbReference type="SUPFAM" id="SSF48208">
    <property type="entry name" value="Six-hairpin glycosidases"/>
    <property type="match status" value="1"/>
</dbReference>
<comment type="caution">
    <text evidence="2">The sequence shown here is derived from an EMBL/GenBank/DDBJ whole genome shotgun (WGS) entry which is preliminary data.</text>
</comment>
<evidence type="ECO:0000259" key="1">
    <source>
        <dbReference type="Pfam" id="PF03190"/>
    </source>
</evidence>
<dbReference type="Proteomes" id="UP001152747">
    <property type="component" value="Unassembled WGS sequence"/>
</dbReference>
<proteinExistence type="predicted"/>
<keyword evidence="3" id="KW-1185">Reference proteome</keyword>
<protein>
    <recommendedName>
        <fullName evidence="1">Spermatogenesis-associated protein 20-like TRX domain-containing protein</fullName>
    </recommendedName>
</protein>
<reference evidence="2" key="1">
    <citation type="submission" date="2022-11" db="EMBL/GenBank/DDBJ databases">
        <authorList>
            <person name="Kikuchi T."/>
        </authorList>
    </citation>
    <scope>NUCLEOTIDE SEQUENCE</scope>
    <source>
        <strain evidence="2">PS1010</strain>
    </source>
</reference>
<gene>
    <name evidence="2" type="ORF">CAMP_LOCUS3499</name>
</gene>
<organism evidence="2 3">
    <name type="scientific">Caenorhabditis angaria</name>
    <dbReference type="NCBI Taxonomy" id="860376"/>
    <lineage>
        <taxon>Eukaryota</taxon>
        <taxon>Metazoa</taxon>
        <taxon>Ecdysozoa</taxon>
        <taxon>Nematoda</taxon>
        <taxon>Chromadorea</taxon>
        <taxon>Rhabditida</taxon>
        <taxon>Rhabditina</taxon>
        <taxon>Rhabditomorpha</taxon>
        <taxon>Rhabditoidea</taxon>
        <taxon>Rhabditidae</taxon>
        <taxon>Peloderinae</taxon>
        <taxon>Caenorhabditis</taxon>
    </lineage>
</organism>
<dbReference type="GO" id="GO:0005975">
    <property type="term" value="P:carbohydrate metabolic process"/>
    <property type="evidence" value="ECO:0007669"/>
    <property type="project" value="InterPro"/>
</dbReference>
<dbReference type="CDD" id="cd02955">
    <property type="entry name" value="SSP411"/>
    <property type="match status" value="1"/>
</dbReference>
<dbReference type="InterPro" id="IPR036249">
    <property type="entry name" value="Thioredoxin-like_sf"/>
</dbReference>
<dbReference type="EMBL" id="CANHGI010000002">
    <property type="protein sequence ID" value="CAI5440862.1"/>
    <property type="molecule type" value="Genomic_DNA"/>
</dbReference>
<dbReference type="Pfam" id="PF03190">
    <property type="entry name" value="Thioredox_DsbH"/>
    <property type="match status" value="1"/>
</dbReference>
<dbReference type="OrthoDB" id="1923667at2759"/>
<dbReference type="InterPro" id="IPR004879">
    <property type="entry name" value="Ssp411-like_TRX"/>
</dbReference>
<name>A0A9P1ICT0_9PELO</name>
<dbReference type="AlphaFoldDB" id="A0A9P1ICT0"/>
<dbReference type="Gene3D" id="1.50.10.20">
    <property type="match status" value="1"/>
</dbReference>
<evidence type="ECO:0000313" key="3">
    <source>
        <dbReference type="Proteomes" id="UP001152747"/>
    </source>
</evidence>
<accession>A0A9P1ICT0</accession>
<dbReference type="Gene3D" id="3.40.30.10">
    <property type="entry name" value="Glutaredoxin"/>
    <property type="match status" value="1"/>
</dbReference>
<dbReference type="PIRSF" id="PIRSF006402">
    <property type="entry name" value="UCP006402_thioredoxin"/>
    <property type="match status" value="1"/>
</dbReference>
<evidence type="ECO:0000313" key="2">
    <source>
        <dbReference type="EMBL" id="CAI5440862.1"/>
    </source>
</evidence>
<dbReference type="InterPro" id="IPR024705">
    <property type="entry name" value="Ssp411"/>
</dbReference>